<keyword evidence="4" id="KW-1185">Reference proteome</keyword>
<dbReference type="Pfam" id="PF13556">
    <property type="entry name" value="HTH_30"/>
    <property type="match status" value="1"/>
</dbReference>
<gene>
    <name evidence="3" type="ORF">HNR07_003698</name>
</gene>
<proteinExistence type="predicted"/>
<dbReference type="Pfam" id="PF07905">
    <property type="entry name" value="PucR"/>
    <property type="match status" value="1"/>
</dbReference>
<name>A0A840WHT1_9ACTN</name>
<dbReference type="PANTHER" id="PTHR33744">
    <property type="entry name" value="CARBOHYDRATE DIACID REGULATOR"/>
    <property type="match status" value="1"/>
</dbReference>
<evidence type="ECO:0000259" key="2">
    <source>
        <dbReference type="Pfam" id="PF13556"/>
    </source>
</evidence>
<accession>A0A840WHT1</accession>
<dbReference type="PANTHER" id="PTHR33744:SF1">
    <property type="entry name" value="DNA-BINDING TRANSCRIPTIONAL ACTIVATOR ADER"/>
    <property type="match status" value="1"/>
</dbReference>
<comment type="caution">
    <text evidence="3">The sequence shown here is derived from an EMBL/GenBank/DDBJ whole genome shotgun (WGS) entry which is preliminary data.</text>
</comment>
<feature type="domain" description="Purine catabolism PurC-like" evidence="1">
    <location>
        <begin position="8"/>
        <end position="124"/>
    </location>
</feature>
<dbReference type="RefSeq" id="WP_184365991.1">
    <property type="nucleotide sequence ID" value="NZ_BAAAKM010000033.1"/>
</dbReference>
<feature type="domain" description="PucR C-terminal helix-turn-helix" evidence="2">
    <location>
        <begin position="419"/>
        <end position="477"/>
    </location>
</feature>
<reference evidence="3 4" key="1">
    <citation type="submission" date="2020-08" db="EMBL/GenBank/DDBJ databases">
        <title>Sequencing the genomes of 1000 actinobacteria strains.</title>
        <authorList>
            <person name="Klenk H.-P."/>
        </authorList>
    </citation>
    <scope>NUCLEOTIDE SEQUENCE [LARGE SCALE GENOMIC DNA]</scope>
    <source>
        <strain evidence="3 4">DSM 44598</strain>
    </source>
</reference>
<evidence type="ECO:0000313" key="4">
    <source>
        <dbReference type="Proteomes" id="UP000579647"/>
    </source>
</evidence>
<sequence>MPPTLGALLRTPSLRLRLLTGQDRTHRQVEWVAVSELGDPTPYLAGGELVLTTGVRWVDRLPDLRAYVRRLAERDVAGIGFGVAVNFDDTPEELREAAEEFGVALVEVGRQTPFMAVGKEVSRLLAKEEYEGLTRAFTAQRELTRAALTGSSAVVDRLARELGGWVLLLSPDGAPWHAAPAGAAARAPRLAAELTRLRGAGPRASVSVASAGDRVSVQPLTTGGRARGYLAVGGVRVSGSDDRTLVNAAVSLLSLELERSAPGRGSKFRSGVLSALLDGALDPLHPGAADLRAVLPAEPVVVAVAERADPDTPLPEGVLVARHEGRTVLLAAAGTEESVFGEVLLGPVGLSSPGGYPDLAAARSQAERAMAAAAEQDEALQRFDQLPGGLLGLLANPAGARLADDLLAPIDEQRAAPELLASLRAYLAASGRWDAAAEQLGVHRHTLRYRMRRIRELLPGDLDDPDHRTELWIALRVREARSGQQGRS</sequence>
<dbReference type="InterPro" id="IPR025736">
    <property type="entry name" value="PucR_C-HTH_dom"/>
</dbReference>
<protein>
    <submittedName>
        <fullName evidence="3">Purine catabolism regulator</fullName>
    </submittedName>
</protein>
<dbReference type="InterPro" id="IPR042070">
    <property type="entry name" value="PucR_C-HTH_sf"/>
</dbReference>
<dbReference type="Gene3D" id="1.10.10.2840">
    <property type="entry name" value="PucR C-terminal helix-turn-helix domain"/>
    <property type="match status" value="1"/>
</dbReference>
<evidence type="ECO:0000259" key="1">
    <source>
        <dbReference type="Pfam" id="PF07905"/>
    </source>
</evidence>
<dbReference type="EMBL" id="JACHDO010000001">
    <property type="protein sequence ID" value="MBB5492561.1"/>
    <property type="molecule type" value="Genomic_DNA"/>
</dbReference>
<dbReference type="Proteomes" id="UP000579647">
    <property type="component" value="Unassembled WGS sequence"/>
</dbReference>
<evidence type="ECO:0000313" key="3">
    <source>
        <dbReference type="EMBL" id="MBB5492561.1"/>
    </source>
</evidence>
<dbReference type="AlphaFoldDB" id="A0A840WHT1"/>
<organism evidence="3 4">
    <name type="scientific">Nocardiopsis metallicus</name>
    <dbReference type="NCBI Taxonomy" id="179819"/>
    <lineage>
        <taxon>Bacteria</taxon>
        <taxon>Bacillati</taxon>
        <taxon>Actinomycetota</taxon>
        <taxon>Actinomycetes</taxon>
        <taxon>Streptosporangiales</taxon>
        <taxon>Nocardiopsidaceae</taxon>
        <taxon>Nocardiopsis</taxon>
    </lineage>
</organism>
<dbReference type="InterPro" id="IPR051448">
    <property type="entry name" value="CdaR-like_regulators"/>
</dbReference>
<dbReference type="InterPro" id="IPR012914">
    <property type="entry name" value="PucR_dom"/>
</dbReference>